<dbReference type="Proteomes" id="UP001165083">
    <property type="component" value="Unassembled WGS sequence"/>
</dbReference>
<dbReference type="OrthoDB" id="10612326at2759"/>
<accession>A0A9W6UBY3</accession>
<name>A0A9W6UBY3_9STRA</name>
<evidence type="ECO:0000313" key="1">
    <source>
        <dbReference type="EMBL" id="GMF30111.1"/>
    </source>
</evidence>
<reference evidence="1" key="1">
    <citation type="submission" date="2023-04" db="EMBL/GenBank/DDBJ databases">
        <title>Phytophthora lilii NBRC 32176.</title>
        <authorList>
            <person name="Ichikawa N."/>
            <person name="Sato H."/>
            <person name="Tonouchi N."/>
        </authorList>
    </citation>
    <scope>NUCLEOTIDE SEQUENCE</scope>
    <source>
        <strain evidence="1">NBRC 32176</strain>
    </source>
</reference>
<dbReference type="EMBL" id="BSXW01000818">
    <property type="protein sequence ID" value="GMF30111.1"/>
    <property type="molecule type" value="Genomic_DNA"/>
</dbReference>
<keyword evidence="2" id="KW-1185">Reference proteome</keyword>
<proteinExistence type="predicted"/>
<evidence type="ECO:0000313" key="2">
    <source>
        <dbReference type="Proteomes" id="UP001165083"/>
    </source>
</evidence>
<protein>
    <submittedName>
        <fullName evidence="1">Unnamed protein product</fullName>
    </submittedName>
</protein>
<organism evidence="1 2">
    <name type="scientific">Phytophthora lilii</name>
    <dbReference type="NCBI Taxonomy" id="2077276"/>
    <lineage>
        <taxon>Eukaryota</taxon>
        <taxon>Sar</taxon>
        <taxon>Stramenopiles</taxon>
        <taxon>Oomycota</taxon>
        <taxon>Peronosporomycetes</taxon>
        <taxon>Peronosporales</taxon>
        <taxon>Peronosporaceae</taxon>
        <taxon>Phytophthora</taxon>
    </lineage>
</organism>
<comment type="caution">
    <text evidence="1">The sequence shown here is derived from an EMBL/GenBank/DDBJ whole genome shotgun (WGS) entry which is preliminary data.</text>
</comment>
<sequence length="78" mass="8004">MDENVKVMYLMNVDMKLKHTDAQATHATPSSAWCSGSASFTATGSVAVVGSSGAASLAGLASPTLISIDFSGPRRVDE</sequence>
<dbReference type="AlphaFoldDB" id="A0A9W6UBY3"/>
<gene>
    <name evidence="1" type="ORF">Plil01_001284100</name>
</gene>